<comment type="catalytic activity">
    <reaction evidence="1">
        <text>alpha-D-glucose 1-phosphate + ATP + H(+) = ADP-alpha-D-glucose + diphosphate</text>
        <dbReference type="Rhea" id="RHEA:12120"/>
        <dbReference type="ChEBI" id="CHEBI:15378"/>
        <dbReference type="ChEBI" id="CHEBI:30616"/>
        <dbReference type="ChEBI" id="CHEBI:33019"/>
        <dbReference type="ChEBI" id="CHEBI:57498"/>
        <dbReference type="ChEBI" id="CHEBI:58601"/>
        <dbReference type="EC" id="2.7.7.27"/>
    </reaction>
</comment>
<keyword evidence="4" id="KW-0021">Allosteric enzyme</keyword>
<keyword evidence="6" id="KW-0548">Nucleotidyltransferase</keyword>
<keyword evidence="12" id="KW-1185">Reference proteome</keyword>
<dbReference type="InterPro" id="IPR029044">
    <property type="entry name" value="Nucleotide-diphossugar_trans"/>
</dbReference>
<protein>
    <recommendedName>
        <fullName evidence="3">glucose-1-phosphate adenylyltransferase</fullName>
        <ecNumber evidence="3">2.7.7.27</ecNumber>
    </recommendedName>
</protein>
<dbReference type="CDD" id="cd04651">
    <property type="entry name" value="LbH_G1P_AT_C"/>
    <property type="match status" value="1"/>
</dbReference>
<dbReference type="PROSITE" id="PS00810">
    <property type="entry name" value="ADP_GLC_PYROPHOSPH_3"/>
    <property type="match status" value="1"/>
</dbReference>
<dbReference type="InterPro" id="IPR005835">
    <property type="entry name" value="NTP_transferase_dom"/>
</dbReference>
<keyword evidence="7" id="KW-0547">Nucleotide-binding</keyword>
<dbReference type="Proteomes" id="UP001244341">
    <property type="component" value="Chromosome 3b"/>
</dbReference>
<dbReference type="PANTHER" id="PTHR43523:SF12">
    <property type="entry name" value="GLUCOSE-1-PHOSPHATE ADENYLYLTRANSFERASE LARGE SUBUNIT 1, CHLOROPLASTIC-RELATED"/>
    <property type="match status" value="1"/>
</dbReference>
<reference evidence="11 12" key="1">
    <citation type="submission" date="2023-05" db="EMBL/GenBank/DDBJ databases">
        <title>A 100% complete, gapless, phased diploid assembly of the Scenedesmus obliquus UTEX 3031 genome.</title>
        <authorList>
            <person name="Biondi T.C."/>
            <person name="Hanschen E.R."/>
            <person name="Kwon T."/>
            <person name="Eng W."/>
            <person name="Kruse C.P.S."/>
            <person name="Koehler S.I."/>
            <person name="Kunde Y."/>
            <person name="Gleasner C.D."/>
            <person name="You Mak K.T."/>
            <person name="Polle J."/>
            <person name="Hovde B.T."/>
            <person name="Starkenburg S.R."/>
        </authorList>
    </citation>
    <scope>NUCLEOTIDE SEQUENCE [LARGE SCALE GENOMIC DNA]</scope>
    <source>
        <strain evidence="11 12">DOE0152z</strain>
    </source>
</reference>
<dbReference type="PROSITE" id="PS00809">
    <property type="entry name" value="ADP_GLC_PYROPHOSPH_2"/>
    <property type="match status" value="2"/>
</dbReference>
<dbReference type="PANTHER" id="PTHR43523">
    <property type="entry name" value="GLUCOSE-1-PHOSPHATE ADENYLYLTRANSFERASE-RELATED"/>
    <property type="match status" value="1"/>
</dbReference>
<accession>A0ABY8TSE4</accession>
<dbReference type="SUPFAM" id="SSF53448">
    <property type="entry name" value="Nucleotide-diphospho-sugar transferases"/>
    <property type="match status" value="1"/>
</dbReference>
<dbReference type="Gene3D" id="3.90.550.10">
    <property type="entry name" value="Spore Coat Polysaccharide Biosynthesis Protein SpsA, Chain A"/>
    <property type="match status" value="2"/>
</dbReference>
<evidence type="ECO:0000313" key="12">
    <source>
        <dbReference type="Proteomes" id="UP001244341"/>
    </source>
</evidence>
<feature type="region of interest" description="Disordered" evidence="9">
    <location>
        <begin position="19"/>
        <end position="65"/>
    </location>
</feature>
<dbReference type="InterPro" id="IPR011831">
    <property type="entry name" value="ADP-Glc_PPase"/>
</dbReference>
<feature type="compositionally biased region" description="Low complexity" evidence="9">
    <location>
        <begin position="41"/>
        <end position="56"/>
    </location>
</feature>
<organism evidence="11 12">
    <name type="scientific">Tetradesmus obliquus</name>
    <name type="common">Green alga</name>
    <name type="synonym">Acutodesmus obliquus</name>
    <dbReference type="NCBI Taxonomy" id="3088"/>
    <lineage>
        <taxon>Eukaryota</taxon>
        <taxon>Viridiplantae</taxon>
        <taxon>Chlorophyta</taxon>
        <taxon>core chlorophytes</taxon>
        <taxon>Chlorophyceae</taxon>
        <taxon>CS clade</taxon>
        <taxon>Sphaeropleales</taxon>
        <taxon>Scenedesmaceae</taxon>
        <taxon>Tetradesmus</taxon>
    </lineage>
</organism>
<evidence type="ECO:0000256" key="4">
    <source>
        <dbReference type="ARBA" id="ARBA00022533"/>
    </source>
</evidence>
<proteinExistence type="inferred from homology"/>
<dbReference type="Gene3D" id="2.160.10.10">
    <property type="entry name" value="Hexapeptide repeat proteins"/>
    <property type="match status" value="1"/>
</dbReference>
<evidence type="ECO:0000256" key="8">
    <source>
        <dbReference type="ARBA" id="ARBA00022840"/>
    </source>
</evidence>
<evidence type="ECO:0000256" key="6">
    <source>
        <dbReference type="ARBA" id="ARBA00022695"/>
    </source>
</evidence>
<dbReference type="CDD" id="cd02508">
    <property type="entry name" value="ADP_Glucose_PP"/>
    <property type="match status" value="1"/>
</dbReference>
<dbReference type="PROSITE" id="PS00808">
    <property type="entry name" value="ADP_GLC_PYROPHOSPH_1"/>
    <property type="match status" value="1"/>
</dbReference>
<evidence type="ECO:0000259" key="10">
    <source>
        <dbReference type="Pfam" id="PF00483"/>
    </source>
</evidence>
<keyword evidence="5" id="KW-0808">Transferase</keyword>
<dbReference type="Pfam" id="PF25247">
    <property type="entry name" value="LbH_GLGC"/>
    <property type="match status" value="1"/>
</dbReference>
<dbReference type="Pfam" id="PF00483">
    <property type="entry name" value="NTP_transferase"/>
    <property type="match status" value="1"/>
</dbReference>
<evidence type="ECO:0000256" key="3">
    <source>
        <dbReference type="ARBA" id="ARBA00012460"/>
    </source>
</evidence>
<gene>
    <name evidence="11" type="ORF">OEZ85_011378</name>
</gene>
<sequence>MMQQKTLAGCRARVSTGSFTRTSTVKAHATLLSRPPGSNRQQPPASKQTPQQPQQQLKPYARPPVKSSEEIVAMILGGGPGTDLWPLTNSRAEPAVPFAGLFRLIDVPLSNCIHSGISNIYVLTQYNATSLNRHLSRAYQFLNNVTLIGHGSGFVETLAASQRPGLESKEAWYQGTADAVRRGRGGASGLESKEAWYQGTADAVRRYLYLFDEAKHEGCEDVLIMAADQLYRMDYTQLLNYHRAKGADVTIATTPADEEHATHLGVLTVDRGCNVLEFHEKPPRTQLATMSIDTHEYGFADTAEEAVSKPFVASMGMYVIKRKVLQELLSTRFPKAVDFSRDILALMHGQLKIVAYPHHGYWEDVGSLKDYYAAQMALAADTSRLQLFDREAPLFSEARVLPPSKVYGASVADSLVGDACRVERGSVVKNSVIGSCAYIEKDCFVKDSIIFGADTIDTTESRAEEVARGAIPLGLGHNTRLERAIVDSNARIGPNCVLVNKEGIRDGRNRNLPKGIVIKDGILVVMRGAVIPAGTKV</sequence>
<evidence type="ECO:0000313" key="11">
    <source>
        <dbReference type="EMBL" id="WIA11252.1"/>
    </source>
</evidence>
<dbReference type="InterPro" id="IPR011004">
    <property type="entry name" value="Trimer_LpxA-like_sf"/>
</dbReference>
<evidence type="ECO:0000256" key="5">
    <source>
        <dbReference type="ARBA" id="ARBA00022679"/>
    </source>
</evidence>
<dbReference type="InterPro" id="IPR005836">
    <property type="entry name" value="ADP_Glu_pyroP_CS"/>
</dbReference>
<keyword evidence="8" id="KW-0067">ATP-binding</keyword>
<evidence type="ECO:0000256" key="7">
    <source>
        <dbReference type="ARBA" id="ARBA00022741"/>
    </source>
</evidence>
<dbReference type="EMBL" id="CP126210">
    <property type="protein sequence ID" value="WIA11252.1"/>
    <property type="molecule type" value="Genomic_DNA"/>
</dbReference>
<evidence type="ECO:0000256" key="2">
    <source>
        <dbReference type="ARBA" id="ARBA00010443"/>
    </source>
</evidence>
<comment type="similarity">
    <text evidence="2">Belongs to the bacterial/plant glucose-1-phosphate adenylyltransferase family.</text>
</comment>
<dbReference type="EC" id="2.7.7.27" evidence="3"/>
<evidence type="ECO:0000256" key="9">
    <source>
        <dbReference type="SAM" id="MobiDB-lite"/>
    </source>
</evidence>
<dbReference type="SUPFAM" id="SSF51161">
    <property type="entry name" value="Trimeric LpxA-like enzymes"/>
    <property type="match status" value="1"/>
</dbReference>
<feature type="domain" description="Nucleotidyl transferase" evidence="10">
    <location>
        <begin position="73"/>
        <end position="379"/>
    </location>
</feature>
<name>A0ABY8TSE4_TETOB</name>
<evidence type="ECO:0000256" key="1">
    <source>
        <dbReference type="ARBA" id="ARBA00000956"/>
    </source>
</evidence>